<organism evidence="1">
    <name type="scientific">Metamycoplasma salivarium</name>
    <name type="common">Mycoplasma salivarium</name>
    <dbReference type="NCBI Taxonomy" id="2124"/>
    <lineage>
        <taxon>Bacteria</taxon>
        <taxon>Bacillati</taxon>
        <taxon>Mycoplasmatota</taxon>
        <taxon>Mycoplasmoidales</taxon>
        <taxon>Metamycoplasmataceae</taxon>
        <taxon>Metamycoplasma</taxon>
    </lineage>
</organism>
<evidence type="ECO:0000313" key="1">
    <source>
        <dbReference type="EMBL" id="VEU56248.1"/>
    </source>
</evidence>
<dbReference type="RefSeq" id="WP_024544161.1">
    <property type="nucleotide sequence ID" value="NZ_BPLV01000001.1"/>
</dbReference>
<protein>
    <recommendedName>
        <fullName evidence="2">DUF2779 domain-containing protein</fullName>
    </recommendedName>
</protein>
<dbReference type="EMBL" id="LR214939">
    <property type="protein sequence ID" value="VEU56248.1"/>
    <property type="molecule type" value="Genomic_DNA"/>
</dbReference>
<evidence type="ECO:0008006" key="2">
    <source>
        <dbReference type="Google" id="ProtNLM"/>
    </source>
</evidence>
<gene>
    <name evidence="1" type="ORF">NCTC10113_01150</name>
</gene>
<accession>A0A448ZYB9</accession>
<dbReference type="AlphaFoldDB" id="A0A448ZYB9"/>
<sequence length="255" mass="29912">MEKVVVYIDFEAITNPFARLLNLPSGTPFAYTLGLLNDKNQFEVKTFIMDFKMHNSLVSIWTILRKFIMSDIKKINSKVDINNVIFIGHNPVLETKCIKKLFPNNLVKPLIENQTVSLSKLTAKVFKEIYWKKTKKIFAGDEYKETIFKNMSDSNGAIASFAGYWFYVSSLKNLRSNDKKLKYFIKLDRKTLFRELRNYSKDDVNKMIYVEQHPEELKSLMKELNVKKELLKSIKTLKLDNKLTVSEIKEKIWTL</sequence>
<keyword evidence="1" id="KW-0614">Plasmid</keyword>
<geneLocation type="plasmid" evidence="1">
    <name>2</name>
</geneLocation>
<reference evidence="1" key="1">
    <citation type="submission" date="2019-01" db="EMBL/GenBank/DDBJ databases">
        <authorList>
            <consortium name="Pathogen Informatics"/>
        </authorList>
    </citation>
    <scope>NUCLEOTIDE SEQUENCE [LARGE SCALE GENOMIC DNA]</scope>
    <source>
        <strain evidence="1">NCTC10113</strain>
    </source>
</reference>
<proteinExistence type="predicted"/>
<name>A0A448ZYB9_METSV</name>